<evidence type="ECO:0000313" key="1">
    <source>
        <dbReference type="EMBL" id="MBP2375327.1"/>
    </source>
</evidence>
<gene>
    <name evidence="1" type="ORF">JOF46_003239</name>
</gene>
<dbReference type="Proteomes" id="UP000766570">
    <property type="component" value="Unassembled WGS sequence"/>
</dbReference>
<name>A0ABS4WGJ2_9MICC</name>
<reference evidence="1 2" key="1">
    <citation type="submission" date="2021-03" db="EMBL/GenBank/DDBJ databases">
        <title>Sequencing the genomes of 1000 actinobacteria strains.</title>
        <authorList>
            <person name="Klenk H.-P."/>
        </authorList>
    </citation>
    <scope>NUCLEOTIDE SEQUENCE [LARGE SCALE GENOMIC DNA]</scope>
    <source>
        <strain evidence="1 2">DSM 15454</strain>
    </source>
</reference>
<dbReference type="EMBL" id="JAGIOE010000001">
    <property type="protein sequence ID" value="MBP2375327.1"/>
    <property type="molecule type" value="Genomic_DNA"/>
</dbReference>
<organism evidence="1 2">
    <name type="scientific">Paeniglutamicibacter psychrophenolicus</name>
    <dbReference type="NCBI Taxonomy" id="257454"/>
    <lineage>
        <taxon>Bacteria</taxon>
        <taxon>Bacillati</taxon>
        <taxon>Actinomycetota</taxon>
        <taxon>Actinomycetes</taxon>
        <taxon>Micrococcales</taxon>
        <taxon>Micrococcaceae</taxon>
        <taxon>Paeniglutamicibacter</taxon>
    </lineage>
</organism>
<accession>A0ABS4WGJ2</accession>
<comment type="caution">
    <text evidence="1">The sequence shown here is derived from an EMBL/GenBank/DDBJ whole genome shotgun (WGS) entry which is preliminary data.</text>
</comment>
<evidence type="ECO:0000313" key="2">
    <source>
        <dbReference type="Proteomes" id="UP000766570"/>
    </source>
</evidence>
<proteinExistence type="predicted"/>
<dbReference type="RefSeq" id="WP_209908823.1">
    <property type="nucleotide sequence ID" value="NZ_BAAAMI010000018.1"/>
</dbReference>
<sequence>MAITFPFQEPFSCNQGRDGAAVCDTAGARQRGEPREKFIAWVYLQVVRPAGTEKARTNSAASW</sequence>
<protein>
    <submittedName>
        <fullName evidence="1">Uncharacterized protein</fullName>
    </submittedName>
</protein>
<keyword evidence="2" id="KW-1185">Reference proteome</keyword>